<name>A0A8K0INE8_COCNU</name>
<accession>A0A8K0INE8</accession>
<comment type="caution">
    <text evidence="1">The sequence shown here is derived from an EMBL/GenBank/DDBJ whole genome shotgun (WGS) entry which is preliminary data.</text>
</comment>
<proteinExistence type="predicted"/>
<evidence type="ECO:0000313" key="2">
    <source>
        <dbReference type="Proteomes" id="UP000797356"/>
    </source>
</evidence>
<reference evidence="1" key="1">
    <citation type="journal article" date="2017" name="Gigascience">
        <title>The genome draft of coconut (Cocos nucifera).</title>
        <authorList>
            <person name="Xiao Y."/>
            <person name="Xu P."/>
            <person name="Fan H."/>
            <person name="Baudouin L."/>
            <person name="Xia W."/>
            <person name="Bocs S."/>
            <person name="Xu J."/>
            <person name="Li Q."/>
            <person name="Guo A."/>
            <person name="Zhou L."/>
            <person name="Li J."/>
            <person name="Wu Y."/>
            <person name="Ma Z."/>
            <person name="Armero A."/>
            <person name="Issali A.E."/>
            <person name="Liu N."/>
            <person name="Peng M."/>
            <person name="Yang Y."/>
        </authorList>
    </citation>
    <scope>NUCLEOTIDE SEQUENCE</scope>
    <source>
        <tissue evidence="1">Spear leaf of Hainan Tall coconut</tissue>
    </source>
</reference>
<evidence type="ECO:0000313" key="1">
    <source>
        <dbReference type="EMBL" id="KAG1363210.1"/>
    </source>
</evidence>
<dbReference type="AlphaFoldDB" id="A0A8K0INE8"/>
<dbReference type="EMBL" id="CM017882">
    <property type="protein sequence ID" value="KAG1363210.1"/>
    <property type="molecule type" value="Genomic_DNA"/>
</dbReference>
<organism evidence="1 2">
    <name type="scientific">Cocos nucifera</name>
    <name type="common">Coconut palm</name>
    <dbReference type="NCBI Taxonomy" id="13894"/>
    <lineage>
        <taxon>Eukaryota</taxon>
        <taxon>Viridiplantae</taxon>
        <taxon>Streptophyta</taxon>
        <taxon>Embryophyta</taxon>
        <taxon>Tracheophyta</taxon>
        <taxon>Spermatophyta</taxon>
        <taxon>Magnoliopsida</taxon>
        <taxon>Liliopsida</taxon>
        <taxon>Arecaceae</taxon>
        <taxon>Arecoideae</taxon>
        <taxon>Cocoseae</taxon>
        <taxon>Attaleinae</taxon>
        <taxon>Cocos</taxon>
    </lineage>
</organism>
<sequence>MSMFKKMKSKEFTLLHLLLNTTSYTNNSILELVVELSAIIIPFFQNRQIRLLLLLSFYLLKATFDAKYRGAMAATVVARLPLDKELKLFGQIISLGGGEQESEAGGVFEEGGILDGDLATVEKTTKGAVGMGLELVD</sequence>
<protein>
    <submittedName>
        <fullName evidence="1">Uncharacterized protein</fullName>
    </submittedName>
</protein>
<reference evidence="1" key="2">
    <citation type="submission" date="2019-07" db="EMBL/GenBank/DDBJ databases">
        <authorList>
            <person name="Yang Y."/>
            <person name="Bocs S."/>
            <person name="Baudouin L."/>
        </authorList>
    </citation>
    <scope>NUCLEOTIDE SEQUENCE</scope>
    <source>
        <tissue evidence="1">Spear leaf of Hainan Tall coconut</tissue>
    </source>
</reference>
<dbReference type="Proteomes" id="UP000797356">
    <property type="component" value="Chromosome 11"/>
</dbReference>
<keyword evidence="2" id="KW-1185">Reference proteome</keyword>
<gene>
    <name evidence="1" type="ORF">COCNU_11G000370</name>
</gene>